<evidence type="ECO:0000313" key="3">
    <source>
        <dbReference type="EMBL" id="MDU0113261.1"/>
    </source>
</evidence>
<reference evidence="3 4" key="1">
    <citation type="submission" date="2023-10" db="EMBL/GenBank/DDBJ databases">
        <title>Psychrosphaera aquimaarina strain SW33 isolated from seawater.</title>
        <authorList>
            <person name="Bayburt H."/>
            <person name="Kim J.M."/>
            <person name="Choi B.J."/>
            <person name="Jeon C.O."/>
        </authorList>
    </citation>
    <scope>NUCLEOTIDE SEQUENCE [LARGE SCALE GENOMIC DNA]</scope>
    <source>
        <strain evidence="3 4">KCTC 52743</strain>
    </source>
</reference>
<dbReference type="Gene3D" id="2.40.30.170">
    <property type="match status" value="1"/>
</dbReference>
<dbReference type="RefSeq" id="WP_315946870.1">
    <property type="nucleotide sequence ID" value="NZ_JAWCUA010000007.1"/>
</dbReference>
<dbReference type="PANTHER" id="PTHR30469">
    <property type="entry name" value="MULTIDRUG RESISTANCE PROTEIN MDTA"/>
    <property type="match status" value="1"/>
</dbReference>
<feature type="domain" description="CzcB-like C-terminal circularly permuted SH3-like" evidence="2">
    <location>
        <begin position="336"/>
        <end position="389"/>
    </location>
</feature>
<accession>A0ABU3R0P6</accession>
<evidence type="ECO:0000259" key="2">
    <source>
        <dbReference type="Pfam" id="PF25975"/>
    </source>
</evidence>
<keyword evidence="1" id="KW-0732">Signal</keyword>
<comment type="caution">
    <text evidence="3">The sequence shown here is derived from an EMBL/GenBank/DDBJ whole genome shotgun (WGS) entry which is preliminary data.</text>
</comment>
<dbReference type="InterPro" id="IPR058649">
    <property type="entry name" value="CzcB_C"/>
</dbReference>
<dbReference type="PANTHER" id="PTHR30469:SF33">
    <property type="entry name" value="SLR1207 PROTEIN"/>
    <property type="match status" value="1"/>
</dbReference>
<evidence type="ECO:0000256" key="1">
    <source>
        <dbReference type="SAM" id="SignalP"/>
    </source>
</evidence>
<organism evidence="3 4">
    <name type="scientific">Psychrosphaera aquimarina</name>
    <dbReference type="NCBI Taxonomy" id="2044854"/>
    <lineage>
        <taxon>Bacteria</taxon>
        <taxon>Pseudomonadati</taxon>
        <taxon>Pseudomonadota</taxon>
        <taxon>Gammaproteobacteria</taxon>
        <taxon>Alteromonadales</taxon>
        <taxon>Pseudoalteromonadaceae</taxon>
        <taxon>Psychrosphaera</taxon>
    </lineage>
</organism>
<evidence type="ECO:0000313" key="4">
    <source>
        <dbReference type="Proteomes" id="UP001257914"/>
    </source>
</evidence>
<name>A0ABU3R0P6_9GAMM</name>
<protein>
    <submittedName>
        <fullName evidence="3">HlyD family efflux transporter periplasmic adaptor subunit</fullName>
    </submittedName>
</protein>
<gene>
    <name evidence="3" type="ORF">RT723_09695</name>
</gene>
<feature type="signal peptide" evidence="1">
    <location>
        <begin position="1"/>
        <end position="20"/>
    </location>
</feature>
<sequence>MTLLKLSFITLMLLFLNACAEPELQETVYIVEQKTFSILVPAQGELEAAQAELITSPGRMPMTIAWLAQEFIEVKKGDLVAMFDGEQLTLDSRKEELAMMLLERDLIQTKSQQIQQQSEVLSEKNLVSEEFEFAQNFNIDDIRLYSKLQIIDQMQNTDFLGAKDEFLDWKKLSVDNQSKGAIEVIDIKKQGHLAKYKQHQDALVKLEIRAPYDGLLVYEKNWRGEKPSIGQTVFPGNAIAKIPDLSKMQAKVFVLDKEAIGLAQGQVVTLRLDAFPTEEFDGVVKEVSGFSRTIERGNPTKYFEVIVNVDASSNSKFIPGRKLSASILVDKLESKLTVPLQAIHSDDGVNYVYVKKDGSFQKQVVKTGVKNLYFVEVTQGISVGDAIALSTVEENING</sequence>
<feature type="chain" id="PRO_5046668025" evidence="1">
    <location>
        <begin position="21"/>
        <end position="398"/>
    </location>
</feature>
<dbReference type="Gene3D" id="2.40.420.20">
    <property type="match status" value="1"/>
</dbReference>
<proteinExistence type="predicted"/>
<keyword evidence="4" id="KW-1185">Reference proteome</keyword>
<dbReference type="EMBL" id="JAWCUA010000007">
    <property type="protein sequence ID" value="MDU0113261.1"/>
    <property type="molecule type" value="Genomic_DNA"/>
</dbReference>
<dbReference type="Pfam" id="PF25975">
    <property type="entry name" value="CzcB_C"/>
    <property type="match status" value="1"/>
</dbReference>
<dbReference type="Proteomes" id="UP001257914">
    <property type="component" value="Unassembled WGS sequence"/>
</dbReference>